<dbReference type="EMBL" id="CADCUQ010000357">
    <property type="protein sequence ID" value="CAA9398328.1"/>
    <property type="molecule type" value="Genomic_DNA"/>
</dbReference>
<evidence type="ECO:0000313" key="2">
    <source>
        <dbReference type="EMBL" id="CAA9398328.1"/>
    </source>
</evidence>
<accession>A0A6J4NZK4</accession>
<reference evidence="2" key="1">
    <citation type="submission" date="2020-02" db="EMBL/GenBank/DDBJ databases">
        <authorList>
            <person name="Meier V. D."/>
        </authorList>
    </citation>
    <scope>NUCLEOTIDE SEQUENCE</scope>
    <source>
        <strain evidence="2">AVDCRST_MAG64</strain>
    </source>
</reference>
<name>A0A6J4NZK4_9BACT</name>
<protein>
    <submittedName>
        <fullName evidence="2">Uncharacterized protein</fullName>
    </submittedName>
</protein>
<feature type="non-terminal residue" evidence="2">
    <location>
        <position position="88"/>
    </location>
</feature>
<gene>
    <name evidence="2" type="ORF">AVDCRST_MAG64-1559</name>
</gene>
<feature type="non-terminal residue" evidence="2">
    <location>
        <position position="1"/>
    </location>
</feature>
<proteinExistence type="predicted"/>
<feature type="region of interest" description="Disordered" evidence="1">
    <location>
        <begin position="1"/>
        <end position="88"/>
    </location>
</feature>
<evidence type="ECO:0000256" key="1">
    <source>
        <dbReference type="SAM" id="MobiDB-lite"/>
    </source>
</evidence>
<feature type="compositionally biased region" description="Basic residues" evidence="1">
    <location>
        <begin position="21"/>
        <end position="38"/>
    </location>
</feature>
<organism evidence="2">
    <name type="scientific">uncultured Phycisphaerae bacterium</name>
    <dbReference type="NCBI Taxonomy" id="904963"/>
    <lineage>
        <taxon>Bacteria</taxon>
        <taxon>Pseudomonadati</taxon>
        <taxon>Planctomycetota</taxon>
        <taxon>Phycisphaerae</taxon>
        <taxon>environmental samples</taxon>
    </lineage>
</organism>
<dbReference type="AlphaFoldDB" id="A0A6J4NZK4"/>
<sequence length="88" mass="9334">ARRGPQVDADDPAGRVARSPGGRRSRGRQRRRRPRVRPAGRVPCPLLSQRGQHGRDPLLAQTVNGDRAECSSGSGSVGARSTKVGTAL</sequence>